<name>A0A729CWN9_SALEB</name>
<dbReference type="Pfam" id="PF08238">
    <property type="entry name" value="Sel1"/>
    <property type="match status" value="2"/>
</dbReference>
<evidence type="ECO:0000313" key="4">
    <source>
        <dbReference type="EMBL" id="HAE3081089.1"/>
    </source>
</evidence>
<dbReference type="PANTHER" id="PTHR13891">
    <property type="entry name" value="CYTOCHROME C OXIDASE ASSEMBLY FACTOR 7"/>
    <property type="match status" value="1"/>
</dbReference>
<dbReference type="PANTHER" id="PTHR13891:SF1">
    <property type="entry name" value="CYTOCHROME C OXIDASE ASSEMBLY FACTOR 7"/>
    <property type="match status" value="1"/>
</dbReference>
<reference evidence="4" key="1">
    <citation type="journal article" date="2018" name="Genome Biol.">
        <title>SKESA: strategic k-mer extension for scrupulous assemblies.</title>
        <authorList>
            <person name="Souvorov A."/>
            <person name="Agarwala R."/>
            <person name="Lipman D.J."/>
        </authorList>
    </citation>
    <scope>NUCLEOTIDE SEQUENCE</scope>
    <source>
        <strain evidence="4">Salmonella enterica</strain>
    </source>
</reference>
<accession>A0A729CWN9</accession>
<protein>
    <submittedName>
        <fullName evidence="4">Sel1 repeat family protein</fullName>
    </submittedName>
</protein>
<organism evidence="4">
    <name type="scientific">Salmonella enterica subsp. enterica serovar Java</name>
    <dbReference type="NCBI Taxonomy" id="224729"/>
    <lineage>
        <taxon>Bacteria</taxon>
        <taxon>Pseudomonadati</taxon>
        <taxon>Pseudomonadota</taxon>
        <taxon>Gammaproteobacteria</taxon>
        <taxon>Enterobacterales</taxon>
        <taxon>Enterobacteriaceae</taxon>
        <taxon>Salmonella</taxon>
    </lineage>
</organism>
<sequence>MIKRKWNILFLLGLSFASVCQAGDDIDALYSRIAQKDIQALNELKALAKDNNAQALAELGFIYEYGVSVSVDIPQAIKYYEQACDLDGDYGCFNAAYFYEYGIGTQKDITQANRKRRNDFSQQLPELTLEKYAGLFGRIDNIPLCQIGFVVNTNKLIHVANLRVELILKNDAGVSDERMVAFPPLGLNTLGAEQGMGDSFKSMGYLLMKNGDLCDYHKLTFTVKSATATINGKKVDLLKTDNLHIIQNR</sequence>
<keyword evidence="3" id="KW-0732">Signal</keyword>
<feature type="signal peptide" evidence="3">
    <location>
        <begin position="1"/>
        <end position="22"/>
    </location>
</feature>
<dbReference type="SMART" id="SM00671">
    <property type="entry name" value="SEL1"/>
    <property type="match status" value="1"/>
</dbReference>
<dbReference type="InterPro" id="IPR006597">
    <property type="entry name" value="Sel1-like"/>
</dbReference>
<evidence type="ECO:0000256" key="2">
    <source>
        <dbReference type="ARBA" id="ARBA00022737"/>
    </source>
</evidence>
<gene>
    <name evidence="4" type="ORF">G3542_000087</name>
</gene>
<dbReference type="SUPFAM" id="SSF81901">
    <property type="entry name" value="HCP-like"/>
    <property type="match status" value="1"/>
</dbReference>
<dbReference type="EMBL" id="DAARMV010000001">
    <property type="protein sequence ID" value="HAE3081089.1"/>
    <property type="molecule type" value="Genomic_DNA"/>
</dbReference>
<evidence type="ECO:0000256" key="1">
    <source>
        <dbReference type="ARBA" id="ARBA00008486"/>
    </source>
</evidence>
<keyword evidence="2" id="KW-0677">Repeat</keyword>
<proteinExistence type="inferred from homology"/>
<evidence type="ECO:0000256" key="3">
    <source>
        <dbReference type="SAM" id="SignalP"/>
    </source>
</evidence>
<feature type="chain" id="PRO_5039907934" evidence="3">
    <location>
        <begin position="23"/>
        <end position="249"/>
    </location>
</feature>
<dbReference type="Gene3D" id="1.25.40.10">
    <property type="entry name" value="Tetratricopeptide repeat domain"/>
    <property type="match status" value="1"/>
</dbReference>
<dbReference type="InterPro" id="IPR040239">
    <property type="entry name" value="HcpB-like"/>
</dbReference>
<reference evidence="4" key="2">
    <citation type="submission" date="2018-07" db="EMBL/GenBank/DDBJ databases">
        <authorList>
            <consortium name="NCBI Pathogen Detection Project"/>
        </authorList>
    </citation>
    <scope>NUCLEOTIDE SEQUENCE</scope>
    <source>
        <strain evidence="4">Salmonella enterica</strain>
    </source>
</reference>
<comment type="caution">
    <text evidence="4">The sequence shown here is derived from an EMBL/GenBank/DDBJ whole genome shotgun (WGS) entry which is preliminary data.</text>
</comment>
<dbReference type="InterPro" id="IPR011990">
    <property type="entry name" value="TPR-like_helical_dom_sf"/>
</dbReference>
<dbReference type="AlphaFoldDB" id="A0A729CWN9"/>
<comment type="similarity">
    <text evidence="1">Belongs to the hcp beta-lactamase family.</text>
</comment>